<keyword evidence="5" id="KW-1185">Reference proteome</keyword>
<dbReference type="PROSITE" id="PS51724">
    <property type="entry name" value="SPOR"/>
    <property type="match status" value="1"/>
</dbReference>
<keyword evidence="2" id="KW-0812">Transmembrane</keyword>
<dbReference type="InterPro" id="IPR036680">
    <property type="entry name" value="SPOR-like_sf"/>
</dbReference>
<feature type="transmembrane region" description="Helical" evidence="2">
    <location>
        <begin position="30"/>
        <end position="50"/>
    </location>
</feature>
<dbReference type="SUPFAM" id="SSF110997">
    <property type="entry name" value="Sporulation related repeat"/>
    <property type="match status" value="1"/>
</dbReference>
<dbReference type="AlphaFoldDB" id="A0A4V2XAN6"/>
<protein>
    <submittedName>
        <fullName evidence="4">SPOR domain-containing protein</fullName>
    </submittedName>
</protein>
<dbReference type="EMBL" id="SMJU01000002">
    <property type="protein sequence ID" value="TDB68265.1"/>
    <property type="molecule type" value="Genomic_DNA"/>
</dbReference>
<reference evidence="4 5" key="1">
    <citation type="submission" date="2019-02" db="EMBL/GenBank/DDBJ databases">
        <title>Arundinibacter roseus gen. nov., sp. nov., a new member of the family Cytophagaceae.</title>
        <authorList>
            <person name="Szuroczki S."/>
            <person name="Khayer B."/>
            <person name="Sproer C."/>
            <person name="Toumi M."/>
            <person name="Szabo A."/>
            <person name="Felfoldi T."/>
            <person name="Schumann P."/>
            <person name="Toth E."/>
        </authorList>
    </citation>
    <scope>NUCLEOTIDE SEQUENCE [LARGE SCALE GENOMIC DNA]</scope>
    <source>
        <strain evidence="4 5">DMA-k-7a</strain>
    </source>
</reference>
<dbReference type="RefSeq" id="WP_132115065.1">
    <property type="nucleotide sequence ID" value="NZ_SMJU01000002.1"/>
</dbReference>
<dbReference type="Pfam" id="PF05036">
    <property type="entry name" value="SPOR"/>
    <property type="match status" value="1"/>
</dbReference>
<evidence type="ECO:0000313" key="4">
    <source>
        <dbReference type="EMBL" id="TDB68265.1"/>
    </source>
</evidence>
<feature type="region of interest" description="Disordered" evidence="1">
    <location>
        <begin position="1"/>
        <end position="21"/>
    </location>
</feature>
<dbReference type="InterPro" id="IPR007730">
    <property type="entry name" value="SPOR-like_dom"/>
</dbReference>
<keyword evidence="2" id="KW-1133">Transmembrane helix</keyword>
<comment type="caution">
    <text evidence="4">The sequence shown here is derived from an EMBL/GenBank/DDBJ whole genome shotgun (WGS) entry which is preliminary data.</text>
</comment>
<evidence type="ECO:0000256" key="1">
    <source>
        <dbReference type="SAM" id="MobiDB-lite"/>
    </source>
</evidence>
<keyword evidence="2" id="KW-0472">Membrane</keyword>
<accession>A0A4V2XAN6</accession>
<sequence>MEIDDNVKGENRNEETNKADKTGYPTQKPWWLVILVLAVLVVCGVYIAWLNSPKSTQYSSFWSYLFGPQPTELVSDSLYVATGPFQLQDDTLQNEQAVMADTLLNSADTWDNSVENEAASPGIGQGSPSTFQEVQTPKPTKETFSEVEKKGFYVNAGDFKTKASATFRIKELRQGNYPAKLIEAEAGENNFQVRVGPYSSVAVAREQSRIMSFVLDIKTSVIEIQE</sequence>
<evidence type="ECO:0000259" key="3">
    <source>
        <dbReference type="PROSITE" id="PS51724"/>
    </source>
</evidence>
<name>A0A4V2XAN6_9BACT</name>
<gene>
    <name evidence="4" type="ORF">EZE20_04930</name>
</gene>
<organism evidence="4 5">
    <name type="scientific">Arundinibacter roseus</name>
    <dbReference type="NCBI Taxonomy" id="2070510"/>
    <lineage>
        <taxon>Bacteria</taxon>
        <taxon>Pseudomonadati</taxon>
        <taxon>Bacteroidota</taxon>
        <taxon>Cytophagia</taxon>
        <taxon>Cytophagales</taxon>
        <taxon>Spirosomataceae</taxon>
        <taxon>Arundinibacter</taxon>
    </lineage>
</organism>
<proteinExistence type="predicted"/>
<evidence type="ECO:0000256" key="2">
    <source>
        <dbReference type="SAM" id="Phobius"/>
    </source>
</evidence>
<feature type="domain" description="SPOR" evidence="3">
    <location>
        <begin position="146"/>
        <end position="224"/>
    </location>
</feature>
<feature type="compositionally biased region" description="Polar residues" evidence="1">
    <location>
        <begin position="126"/>
        <end position="137"/>
    </location>
</feature>
<dbReference type="Gene3D" id="3.30.70.1070">
    <property type="entry name" value="Sporulation related repeat"/>
    <property type="match status" value="1"/>
</dbReference>
<dbReference type="Proteomes" id="UP000295706">
    <property type="component" value="Unassembled WGS sequence"/>
</dbReference>
<feature type="region of interest" description="Disordered" evidence="1">
    <location>
        <begin position="114"/>
        <end position="137"/>
    </location>
</feature>
<dbReference type="GO" id="GO:0042834">
    <property type="term" value="F:peptidoglycan binding"/>
    <property type="evidence" value="ECO:0007669"/>
    <property type="project" value="InterPro"/>
</dbReference>
<evidence type="ECO:0000313" key="5">
    <source>
        <dbReference type="Proteomes" id="UP000295706"/>
    </source>
</evidence>